<name>A0A9X1VW91_9BURK</name>
<evidence type="ECO:0000313" key="3">
    <source>
        <dbReference type="Proteomes" id="UP001139447"/>
    </source>
</evidence>
<dbReference type="InterPro" id="IPR011051">
    <property type="entry name" value="RmlC_Cupin_sf"/>
</dbReference>
<dbReference type="InterPro" id="IPR013096">
    <property type="entry name" value="Cupin_2"/>
</dbReference>
<gene>
    <name evidence="2" type="ORF">MMF98_17025</name>
</gene>
<dbReference type="RefSeq" id="WP_243307902.1">
    <property type="nucleotide sequence ID" value="NZ_JALGBI010000002.1"/>
</dbReference>
<reference evidence="2" key="1">
    <citation type="submission" date="2022-03" db="EMBL/GenBank/DDBJ databases">
        <authorList>
            <person name="Woo C.Y."/>
        </authorList>
    </citation>
    <scope>NUCLEOTIDE SEQUENCE</scope>
    <source>
        <strain evidence="2">CYS-02</strain>
    </source>
</reference>
<protein>
    <submittedName>
        <fullName evidence="2">Cupin domain-containing protein</fullName>
    </submittedName>
</protein>
<keyword evidence="3" id="KW-1185">Reference proteome</keyword>
<sequence length="204" mass="23052">MDWKAESARLRAERGGLENYEPLQPFVSSRSLDRALWYEGQLIVMYAQGKEVDNTCCIWEGNIPEHVGPPPHIHLYEHEIFFIIEGHLTAWVEGVPYDVPKDSMIFMPCGRMHWFVSAAPVTRMFSLTVTASKEFPAINNNVGLFKFMGRPAGALALPQLEAVEKLPDPAEIRRVSRESGSDIPDLERIGWRRGFGDGSKHDNS</sequence>
<evidence type="ECO:0000259" key="1">
    <source>
        <dbReference type="Pfam" id="PF07883"/>
    </source>
</evidence>
<proteinExistence type="predicted"/>
<organism evidence="2 3">
    <name type="scientific">Variovorax terrae</name>
    <dbReference type="NCBI Taxonomy" id="2923278"/>
    <lineage>
        <taxon>Bacteria</taxon>
        <taxon>Pseudomonadati</taxon>
        <taxon>Pseudomonadota</taxon>
        <taxon>Betaproteobacteria</taxon>
        <taxon>Burkholderiales</taxon>
        <taxon>Comamonadaceae</taxon>
        <taxon>Variovorax</taxon>
    </lineage>
</organism>
<dbReference type="SUPFAM" id="SSF51182">
    <property type="entry name" value="RmlC-like cupins"/>
    <property type="match status" value="1"/>
</dbReference>
<dbReference type="InterPro" id="IPR014710">
    <property type="entry name" value="RmlC-like_jellyroll"/>
</dbReference>
<comment type="caution">
    <text evidence="2">The sequence shown here is derived from an EMBL/GenBank/DDBJ whole genome shotgun (WGS) entry which is preliminary data.</text>
</comment>
<accession>A0A9X1VW91</accession>
<dbReference type="Pfam" id="PF07883">
    <property type="entry name" value="Cupin_2"/>
    <property type="match status" value="1"/>
</dbReference>
<dbReference type="AlphaFoldDB" id="A0A9X1VW91"/>
<dbReference type="Proteomes" id="UP001139447">
    <property type="component" value="Unassembled WGS sequence"/>
</dbReference>
<evidence type="ECO:0000313" key="2">
    <source>
        <dbReference type="EMBL" id="MCJ0764921.1"/>
    </source>
</evidence>
<dbReference type="Gene3D" id="2.60.120.10">
    <property type="entry name" value="Jelly Rolls"/>
    <property type="match status" value="1"/>
</dbReference>
<feature type="domain" description="Cupin type-2" evidence="1">
    <location>
        <begin position="66"/>
        <end position="118"/>
    </location>
</feature>
<dbReference type="EMBL" id="JALGBI010000002">
    <property type="protein sequence ID" value="MCJ0764921.1"/>
    <property type="molecule type" value="Genomic_DNA"/>
</dbReference>